<dbReference type="EC" id="2.7.7.2" evidence="2"/>
<keyword evidence="17" id="KW-1185">Reference proteome</keyword>
<keyword evidence="7" id="KW-0547">Nucleotide-binding</keyword>
<evidence type="ECO:0000256" key="7">
    <source>
        <dbReference type="ARBA" id="ARBA00022741"/>
    </source>
</evidence>
<dbReference type="OrthoDB" id="270728at2759"/>
<dbReference type="Gene3D" id="3.40.50.620">
    <property type="entry name" value="HUPs"/>
    <property type="match status" value="1"/>
</dbReference>
<keyword evidence="9" id="KW-0067">ATP-binding</keyword>
<organism evidence="16 18">
    <name type="scientific">Dracunculus medinensis</name>
    <name type="common">Guinea worm</name>
    <dbReference type="NCBI Taxonomy" id="318479"/>
    <lineage>
        <taxon>Eukaryota</taxon>
        <taxon>Metazoa</taxon>
        <taxon>Ecdysozoa</taxon>
        <taxon>Nematoda</taxon>
        <taxon>Chromadorea</taxon>
        <taxon>Rhabditida</taxon>
        <taxon>Spirurina</taxon>
        <taxon>Dracunculoidea</taxon>
        <taxon>Dracunculidae</taxon>
        <taxon>Dracunculus</taxon>
    </lineage>
</organism>
<sequence>MFRHDDLDFSDIIFPKILPFFFRTIYIKSNEFGFSNIVSQIANKYSEFVSIGSYPVTNNRYYKAKLIVESESAKIGEEAMKDLKNALKDHIVYYDDKAWENVVEKYKSYRERELFESSDDFIKRLDDAMNTIGNIIDTYPLENIALSFNGGKDCTLLLHMLRVKVDEKYGSDRSIQGFHVVCGDLFPDVNQFIIDSAKNYNIVVLELPGPIKAGLEQLKAVRPKISVILMGSRSTDPGNMNSKCEWTDPGWPKYFRVCPILDWNYADVWRMLRGLCIPYCSLYDEGYTSLGERDTTFKNDALKVVDCEGQIVGYRPAYMLTNFSLERSGRNERRF</sequence>
<feature type="domain" description="FAD synthase middle" evidence="14">
    <location>
        <begin position="19"/>
        <end position="95"/>
    </location>
</feature>
<feature type="domain" description="Phosphoadenosine phosphosulphate reductase" evidence="13">
    <location>
        <begin position="143"/>
        <end position="218"/>
    </location>
</feature>
<dbReference type="GO" id="GO:0005524">
    <property type="term" value="F:ATP binding"/>
    <property type="evidence" value="ECO:0007669"/>
    <property type="project" value="UniProtKB-KW"/>
</dbReference>
<accession>A0A0N4UKH8</accession>
<comment type="pathway">
    <text evidence="1">Cofactor biosynthesis; FAD biosynthesis; FAD from FMN: step 1/1.</text>
</comment>
<evidence type="ECO:0000256" key="12">
    <source>
        <dbReference type="ARBA" id="ARBA00049494"/>
    </source>
</evidence>
<evidence type="ECO:0000256" key="10">
    <source>
        <dbReference type="ARBA" id="ARBA00031145"/>
    </source>
</evidence>
<dbReference type="PANTHER" id="PTHR23293">
    <property type="entry name" value="FAD SYNTHETASE-RELATED FMN ADENYLYLTRANSFERASE"/>
    <property type="match status" value="1"/>
</dbReference>
<evidence type="ECO:0000256" key="8">
    <source>
        <dbReference type="ARBA" id="ARBA00022827"/>
    </source>
</evidence>
<dbReference type="CDD" id="cd23948">
    <property type="entry name" value="FAD_synthase"/>
    <property type="match status" value="1"/>
</dbReference>
<evidence type="ECO:0000313" key="16">
    <source>
        <dbReference type="Proteomes" id="UP000038040"/>
    </source>
</evidence>
<reference evidence="18" key="1">
    <citation type="submission" date="2017-02" db="UniProtKB">
        <authorList>
            <consortium name="WormBaseParasite"/>
        </authorList>
    </citation>
    <scope>IDENTIFICATION</scope>
</reference>
<keyword evidence="3" id="KW-0285">Flavoprotein</keyword>
<dbReference type="SUPFAM" id="SSF52402">
    <property type="entry name" value="Adenine nucleotide alpha hydrolases-like"/>
    <property type="match status" value="1"/>
</dbReference>
<keyword evidence="5" id="KW-0808">Transferase</keyword>
<proteinExistence type="predicted"/>
<dbReference type="InterPro" id="IPR056596">
    <property type="entry name" value="FLAD1_M"/>
</dbReference>
<keyword evidence="6" id="KW-0548">Nucleotidyltransferase</keyword>
<dbReference type="STRING" id="318479.A0A0N4UKH8"/>
<dbReference type="Pfam" id="PF24102">
    <property type="entry name" value="FLAD1_M"/>
    <property type="match status" value="1"/>
</dbReference>
<keyword evidence="4" id="KW-0288">FMN</keyword>
<dbReference type="Proteomes" id="UP000274756">
    <property type="component" value="Unassembled WGS sequence"/>
</dbReference>
<evidence type="ECO:0000313" key="18">
    <source>
        <dbReference type="WBParaSite" id="DME_0000822001-mRNA-1"/>
    </source>
</evidence>
<gene>
    <name evidence="15" type="ORF">DME_LOCUS2296</name>
</gene>
<evidence type="ECO:0000259" key="13">
    <source>
        <dbReference type="Pfam" id="PF01507"/>
    </source>
</evidence>
<dbReference type="InterPro" id="IPR002500">
    <property type="entry name" value="PAPS_reduct_dom"/>
</dbReference>
<evidence type="ECO:0000313" key="17">
    <source>
        <dbReference type="Proteomes" id="UP000274756"/>
    </source>
</evidence>
<name>A0A0N4UKH8_DRAME</name>
<evidence type="ECO:0000256" key="5">
    <source>
        <dbReference type="ARBA" id="ARBA00022679"/>
    </source>
</evidence>
<evidence type="ECO:0000259" key="14">
    <source>
        <dbReference type="Pfam" id="PF24102"/>
    </source>
</evidence>
<dbReference type="PANTHER" id="PTHR23293:SF9">
    <property type="entry name" value="FAD SYNTHASE"/>
    <property type="match status" value="1"/>
</dbReference>
<protein>
    <recommendedName>
        <fullName evidence="2">FAD synthase</fullName>
        <ecNumber evidence="2">2.7.7.2</ecNumber>
    </recommendedName>
    <alternativeName>
        <fullName evidence="10">FAD pyrophosphorylase</fullName>
    </alternativeName>
    <alternativeName>
        <fullName evidence="11">FMN adenylyltransferase</fullName>
    </alternativeName>
</protein>
<dbReference type="Proteomes" id="UP000038040">
    <property type="component" value="Unplaced"/>
</dbReference>
<evidence type="ECO:0000313" key="15">
    <source>
        <dbReference type="EMBL" id="VDN52323.1"/>
    </source>
</evidence>
<dbReference type="Pfam" id="PF01507">
    <property type="entry name" value="PAPS_reduct"/>
    <property type="match status" value="2"/>
</dbReference>
<dbReference type="WBParaSite" id="DME_0000822001-mRNA-1">
    <property type="protein sequence ID" value="DME_0000822001-mRNA-1"/>
    <property type="gene ID" value="DME_0000822001"/>
</dbReference>
<dbReference type="GO" id="GO:0003919">
    <property type="term" value="F:FMN adenylyltransferase activity"/>
    <property type="evidence" value="ECO:0007669"/>
    <property type="project" value="UniProtKB-EC"/>
</dbReference>
<dbReference type="InterPro" id="IPR014729">
    <property type="entry name" value="Rossmann-like_a/b/a_fold"/>
</dbReference>
<comment type="catalytic activity">
    <reaction evidence="12">
        <text>FMN + ATP + H(+) = FAD + diphosphate</text>
        <dbReference type="Rhea" id="RHEA:17237"/>
        <dbReference type="ChEBI" id="CHEBI:15378"/>
        <dbReference type="ChEBI" id="CHEBI:30616"/>
        <dbReference type="ChEBI" id="CHEBI:33019"/>
        <dbReference type="ChEBI" id="CHEBI:57692"/>
        <dbReference type="ChEBI" id="CHEBI:58210"/>
        <dbReference type="EC" id="2.7.7.2"/>
    </reaction>
</comment>
<evidence type="ECO:0000256" key="2">
    <source>
        <dbReference type="ARBA" id="ARBA00012393"/>
    </source>
</evidence>
<dbReference type="GO" id="GO:0006747">
    <property type="term" value="P:FAD biosynthetic process"/>
    <property type="evidence" value="ECO:0007669"/>
    <property type="project" value="TreeGrafter"/>
</dbReference>
<evidence type="ECO:0000256" key="11">
    <source>
        <dbReference type="ARBA" id="ARBA00031871"/>
    </source>
</evidence>
<keyword evidence="8" id="KW-0274">FAD</keyword>
<reference evidence="15 17" key="2">
    <citation type="submission" date="2018-11" db="EMBL/GenBank/DDBJ databases">
        <authorList>
            <consortium name="Pathogen Informatics"/>
        </authorList>
    </citation>
    <scope>NUCLEOTIDE SEQUENCE [LARGE SCALE GENOMIC DNA]</scope>
</reference>
<evidence type="ECO:0000256" key="3">
    <source>
        <dbReference type="ARBA" id="ARBA00022630"/>
    </source>
</evidence>
<dbReference type="AlphaFoldDB" id="A0A0N4UKH8"/>
<evidence type="ECO:0000256" key="6">
    <source>
        <dbReference type="ARBA" id="ARBA00022695"/>
    </source>
</evidence>
<feature type="domain" description="Phosphoadenosine phosphosulphate reductase" evidence="13">
    <location>
        <begin position="224"/>
        <end position="296"/>
    </location>
</feature>
<evidence type="ECO:0000256" key="9">
    <source>
        <dbReference type="ARBA" id="ARBA00022840"/>
    </source>
</evidence>
<evidence type="ECO:0000256" key="4">
    <source>
        <dbReference type="ARBA" id="ARBA00022643"/>
    </source>
</evidence>
<evidence type="ECO:0000256" key="1">
    <source>
        <dbReference type="ARBA" id="ARBA00004726"/>
    </source>
</evidence>
<dbReference type="EMBL" id="UYYG01000053">
    <property type="protein sequence ID" value="VDN52323.1"/>
    <property type="molecule type" value="Genomic_DNA"/>
</dbReference>